<feature type="domain" description="UspA" evidence="2">
    <location>
        <begin position="8"/>
        <end position="89"/>
    </location>
</feature>
<evidence type="ECO:0000313" key="4">
    <source>
        <dbReference type="Proteomes" id="UP000576821"/>
    </source>
</evidence>
<comment type="similarity">
    <text evidence="1">Belongs to the universal stress protein A family.</text>
</comment>
<dbReference type="PANTHER" id="PTHR46268">
    <property type="entry name" value="STRESS RESPONSE PROTEIN NHAX"/>
    <property type="match status" value="1"/>
</dbReference>
<evidence type="ECO:0000313" key="3">
    <source>
        <dbReference type="EMBL" id="NIJ15398.1"/>
    </source>
</evidence>
<sequence length="278" mass="29705">MNRNAPIKDVLAIVDGWPSSMSAVDQALAYAGQYEATLTVIVITENLSLAAAIDPMAYAQVLTVSDQQQSEHLAAVRERAKNAAIHVEVRGLFEATTLLPGLTKAEGQYADVALIPGADRWQNDGLRRHITEALIFAGVPTLVMPATWKPSPARHVALGWNASLEAFRAARAALNLVEPNSQIDVVIVDGLESAKSGQPLTGMHIARHLARHGHNANVHATSSATRGTAGALQFFAAHQNADLLIVGGYGRSRAVEFVLGGVTRELLGNQRLPILFVH</sequence>
<dbReference type="AlphaFoldDB" id="A0A846M2W0"/>
<keyword evidence="4" id="KW-1185">Reference proteome</keyword>
<dbReference type="InterPro" id="IPR006015">
    <property type="entry name" value="Universal_stress_UspA"/>
</dbReference>
<evidence type="ECO:0000256" key="1">
    <source>
        <dbReference type="ARBA" id="ARBA00008791"/>
    </source>
</evidence>
<protein>
    <submittedName>
        <fullName evidence="3">Nucleotide-binding universal stress UspA family protein</fullName>
    </submittedName>
</protein>
<dbReference type="PANTHER" id="PTHR46268:SF15">
    <property type="entry name" value="UNIVERSAL STRESS PROTEIN HP_0031"/>
    <property type="match status" value="1"/>
</dbReference>
<dbReference type="CDD" id="cd00293">
    <property type="entry name" value="USP-like"/>
    <property type="match status" value="1"/>
</dbReference>
<gene>
    <name evidence="3" type="ORF">FHS54_000347</name>
</gene>
<reference evidence="3 4" key="1">
    <citation type="submission" date="2020-03" db="EMBL/GenBank/DDBJ databases">
        <title>Genomic Encyclopedia of Type Strains, Phase IV (KMG-IV): sequencing the most valuable type-strain genomes for metagenomic binning, comparative biology and taxonomic classification.</title>
        <authorList>
            <person name="Goeker M."/>
        </authorList>
    </citation>
    <scope>NUCLEOTIDE SEQUENCE [LARGE SCALE GENOMIC DNA]</scope>
    <source>
        <strain evidence="3 4">DSM 21299</strain>
    </source>
</reference>
<dbReference type="InterPro" id="IPR006016">
    <property type="entry name" value="UspA"/>
</dbReference>
<dbReference type="SUPFAM" id="SSF52402">
    <property type="entry name" value="Adenine nucleotide alpha hydrolases-like"/>
    <property type="match status" value="2"/>
</dbReference>
<dbReference type="Pfam" id="PF00582">
    <property type="entry name" value="Usp"/>
    <property type="match status" value="1"/>
</dbReference>
<organism evidence="3 4">
    <name type="scientific">Sphingobium vermicomposti</name>
    <dbReference type="NCBI Taxonomy" id="529005"/>
    <lineage>
        <taxon>Bacteria</taxon>
        <taxon>Pseudomonadati</taxon>
        <taxon>Pseudomonadota</taxon>
        <taxon>Alphaproteobacteria</taxon>
        <taxon>Sphingomonadales</taxon>
        <taxon>Sphingomonadaceae</taxon>
        <taxon>Sphingobium</taxon>
    </lineage>
</organism>
<evidence type="ECO:0000259" key="2">
    <source>
        <dbReference type="Pfam" id="PF00582"/>
    </source>
</evidence>
<comment type="caution">
    <text evidence="3">The sequence shown here is derived from an EMBL/GenBank/DDBJ whole genome shotgun (WGS) entry which is preliminary data.</text>
</comment>
<accession>A0A846M2W0</accession>
<dbReference type="Gene3D" id="3.40.50.12370">
    <property type="match status" value="1"/>
</dbReference>
<dbReference type="PRINTS" id="PR01438">
    <property type="entry name" value="UNVRSLSTRESS"/>
</dbReference>
<dbReference type="EMBL" id="JAASQR010000001">
    <property type="protein sequence ID" value="NIJ15398.1"/>
    <property type="molecule type" value="Genomic_DNA"/>
</dbReference>
<name>A0A846M2W0_9SPHN</name>
<dbReference type="Proteomes" id="UP000576821">
    <property type="component" value="Unassembled WGS sequence"/>
</dbReference>
<dbReference type="RefSeq" id="WP_167302054.1">
    <property type="nucleotide sequence ID" value="NZ_JAASQR010000001.1"/>
</dbReference>
<proteinExistence type="inferred from homology"/>